<dbReference type="Proteomes" id="UP000000592">
    <property type="component" value="Chromosome"/>
</dbReference>
<organism evidence="3 4">
    <name type="scientific">Thermus thermophilus (strain ATCC BAA-163 / DSM 7039 / HB27)</name>
    <dbReference type="NCBI Taxonomy" id="262724"/>
    <lineage>
        <taxon>Bacteria</taxon>
        <taxon>Thermotogati</taxon>
        <taxon>Deinococcota</taxon>
        <taxon>Deinococci</taxon>
        <taxon>Thermales</taxon>
        <taxon>Thermaceae</taxon>
        <taxon>Thermus</taxon>
    </lineage>
</organism>
<accession>Q72H29</accession>
<dbReference type="CDD" id="cd09626">
    <property type="entry name" value="DOMON_glucodextranase_like"/>
    <property type="match status" value="1"/>
</dbReference>
<dbReference type="AlphaFoldDB" id="Q72H29"/>
<keyword evidence="1" id="KW-0812">Transmembrane</keyword>
<dbReference type="Gene3D" id="2.60.40.1190">
    <property type="match status" value="1"/>
</dbReference>
<keyword evidence="1" id="KW-1133">Transmembrane helix</keyword>
<sequence>MLFLFQDPLGDAHGLAYLYPQAALYREAGEGYADLTALAGEVREGELVLKLRLARYPNPLGGPLGFSLATALVYLDLVPGGEEALLPGLRTPPGQGWEAAFVVTGFGVERKSPEGKREAVRAWREGEWVVWSPGLPPGEYGYYGAVGLFDPFAPWYLRPVSPEGGAWVLGAPLGMPPVVDVLALRPEDQRAAYQEGVLRPLRPKRFALEAPSLAAFGLGALSLVLAFLLGRKGR</sequence>
<dbReference type="eggNOG" id="COG4945">
    <property type="taxonomic scope" value="Bacteria"/>
</dbReference>
<protein>
    <recommendedName>
        <fullName evidence="2">Glucodextranase-like C-terminal domain-containing protein</fullName>
    </recommendedName>
</protein>
<dbReference type="Pfam" id="PF09985">
    <property type="entry name" value="Glucodextran_C"/>
    <property type="match status" value="1"/>
</dbReference>
<dbReference type="RefSeq" id="WP_011174032.1">
    <property type="nucleotide sequence ID" value="NC_005835.1"/>
</dbReference>
<proteinExistence type="predicted"/>
<keyword evidence="1" id="KW-0472">Membrane</keyword>
<evidence type="ECO:0000256" key="1">
    <source>
        <dbReference type="SAM" id="Phobius"/>
    </source>
</evidence>
<dbReference type="HOGENOM" id="CLU_088908_0_0_0"/>
<dbReference type="SUPFAM" id="SSF49344">
    <property type="entry name" value="CBD9-like"/>
    <property type="match status" value="1"/>
</dbReference>
<gene>
    <name evidence="3" type="ordered locus">TT_C1666</name>
</gene>
<feature type="domain" description="Glucodextranase-like C-terminal" evidence="2">
    <location>
        <begin position="3"/>
        <end position="191"/>
    </location>
</feature>
<reference evidence="3 4" key="1">
    <citation type="journal article" date="2004" name="Nat. Biotechnol.">
        <title>The genome sequence of the extreme thermophile Thermus thermophilus.</title>
        <authorList>
            <person name="Henne A."/>
            <person name="Brueggemann H."/>
            <person name="Raasch C."/>
            <person name="Wiezer A."/>
            <person name="Hartsch T."/>
            <person name="Liesegang H."/>
            <person name="Johann A."/>
            <person name="Lienard T."/>
            <person name="Gohl O."/>
            <person name="Martinez-Arias R."/>
            <person name="Jacobi C."/>
            <person name="Starkuviene V."/>
            <person name="Schlenczeck S."/>
            <person name="Dencker S."/>
            <person name="Huber R."/>
            <person name="Klenk H.-P."/>
            <person name="Overbeek R."/>
            <person name="Kramer W."/>
            <person name="Merkl R."/>
            <person name="Gottschalk G."/>
            <person name="Fritz H.-J."/>
        </authorList>
    </citation>
    <scope>NUCLEOTIDE SEQUENCE [LARGE SCALE GENOMIC DNA]</scope>
    <source>
        <strain evidence="4">ATCC BAA-163 / DSM 7039 / HB27</strain>
    </source>
</reference>
<dbReference type="OrthoDB" id="31242at2"/>
<evidence type="ECO:0000259" key="2">
    <source>
        <dbReference type="Pfam" id="PF09985"/>
    </source>
</evidence>
<dbReference type="InterPro" id="IPR019248">
    <property type="entry name" value="Glucodextran_C"/>
</dbReference>
<feature type="transmembrane region" description="Helical" evidence="1">
    <location>
        <begin position="210"/>
        <end position="230"/>
    </location>
</feature>
<dbReference type="EMBL" id="AE017221">
    <property type="protein sequence ID" value="AAS82008.1"/>
    <property type="molecule type" value="Genomic_DNA"/>
</dbReference>
<evidence type="ECO:0000313" key="3">
    <source>
        <dbReference type="EMBL" id="AAS82008.1"/>
    </source>
</evidence>
<evidence type="ECO:0000313" key="4">
    <source>
        <dbReference type="Proteomes" id="UP000000592"/>
    </source>
</evidence>
<name>Q72H29_THET2</name>
<dbReference type="KEGG" id="tth:TT_C1666"/>